<evidence type="ECO:0000313" key="1">
    <source>
        <dbReference type="EMBL" id="PJE66913.1"/>
    </source>
</evidence>
<name>A0A2M8L1W2_9BACT</name>
<dbReference type="PANTHER" id="PTHR35810">
    <property type="entry name" value="CYTOPLASMIC PROTEIN-RELATED"/>
    <property type="match status" value="1"/>
</dbReference>
<gene>
    <name evidence="1" type="ORF">COU93_01655</name>
</gene>
<evidence type="ECO:0000313" key="2">
    <source>
        <dbReference type="Proteomes" id="UP000229766"/>
    </source>
</evidence>
<dbReference type="Proteomes" id="UP000229766">
    <property type="component" value="Unassembled WGS sequence"/>
</dbReference>
<proteinExistence type="predicted"/>
<dbReference type="AlphaFoldDB" id="A0A2M8L1W2"/>
<dbReference type="Pfam" id="PF13310">
    <property type="entry name" value="Virulence_RhuM"/>
    <property type="match status" value="1"/>
</dbReference>
<sequence length="300" mass="34591">IAKLFDVGIPAINKHLKNIFESGELQEGSVISKMEITATDGKNYNTNFYNLDAIISVGYRVNSATATRFRIWATERLKEYIIKGFTMDDERLKTPNYSFGQDYFEEQLARIADIRSSERRFYQKITDIYAQCSVDYDKNSVEAQHFFATVQNKLHFAISGYTAAEIISSRVDNAKPNIGLTSWKNSPQGAIRKTDVIVAKNYLDKEELWGLNNIVEQYLIFAESQAKRKKAMFMSDWDKKLSEFLKLNDRDILKDMGKVSHAVAEALALEEYEKYRIGQDKNYISDFDEEVKKIKTNVKI</sequence>
<dbReference type="InterPro" id="IPR011204">
    <property type="entry name" value="Virulence_RhuM-like"/>
</dbReference>
<reference evidence="2" key="1">
    <citation type="submission" date="2017-09" db="EMBL/GenBank/DDBJ databases">
        <title>Depth-based differentiation of microbial function through sediment-hosted aquifers and enrichment of novel symbionts in the deep terrestrial subsurface.</title>
        <authorList>
            <person name="Probst A.J."/>
            <person name="Ladd B."/>
            <person name="Jarett J.K."/>
            <person name="Geller-Mcgrath D.E."/>
            <person name="Sieber C.M.K."/>
            <person name="Emerson J.B."/>
            <person name="Anantharaman K."/>
            <person name="Thomas B.C."/>
            <person name="Malmstrom R."/>
            <person name="Stieglmeier M."/>
            <person name="Klingl A."/>
            <person name="Woyke T."/>
            <person name="Ryan C.M."/>
            <person name="Banfield J.F."/>
        </authorList>
    </citation>
    <scope>NUCLEOTIDE SEQUENCE [LARGE SCALE GENOMIC DNA]</scope>
</reference>
<organism evidence="1 2">
    <name type="scientific">Candidatus Shapirobacteria bacterium CG10_big_fil_rev_8_21_14_0_10_36_6</name>
    <dbReference type="NCBI Taxonomy" id="1974886"/>
    <lineage>
        <taxon>Bacteria</taxon>
        <taxon>Candidatus Shapironibacteriota</taxon>
    </lineage>
</organism>
<feature type="non-terminal residue" evidence="1">
    <location>
        <position position="1"/>
    </location>
</feature>
<dbReference type="PIRSF" id="PIRSF015268">
    <property type="entry name" value="Virulence_RhuM"/>
    <property type="match status" value="1"/>
</dbReference>
<protein>
    <submittedName>
        <fullName evidence="1">Cell filamentation protein Fic</fullName>
    </submittedName>
</protein>
<dbReference type="PANTHER" id="PTHR35810:SF1">
    <property type="entry name" value="CYTOPLASMIC PROTEIN"/>
    <property type="match status" value="1"/>
</dbReference>
<comment type="caution">
    <text evidence="1">The sequence shown here is derived from an EMBL/GenBank/DDBJ whole genome shotgun (WGS) entry which is preliminary data.</text>
</comment>
<accession>A0A2M8L1W2</accession>
<dbReference type="EMBL" id="PFEI01000093">
    <property type="protein sequence ID" value="PJE66913.1"/>
    <property type="molecule type" value="Genomic_DNA"/>
</dbReference>